<accession>A0AAD5CMZ5</accession>
<reference evidence="2" key="1">
    <citation type="submission" date="2022-06" db="EMBL/GenBank/DDBJ databases">
        <title>Uncovering the hologenomic basis of an extraordinary plant invasion.</title>
        <authorList>
            <person name="Bieker V.C."/>
            <person name="Martin M.D."/>
            <person name="Gilbert T."/>
            <person name="Hodgins K."/>
            <person name="Battlay P."/>
            <person name="Petersen B."/>
            <person name="Wilson J."/>
        </authorList>
    </citation>
    <scope>NUCLEOTIDE SEQUENCE</scope>
    <source>
        <strain evidence="2">AA19_3_7</strain>
        <tissue evidence="2">Leaf</tissue>
    </source>
</reference>
<dbReference type="AlphaFoldDB" id="A0AAD5CMZ5"/>
<sequence>MEAGRGGFIQEALRGFLRCLGLEGSGGEAVAGGEEVVSNPQPPSPPLDPAASTTYEPLPVLDGTPTNDPLVDVLSSTH</sequence>
<evidence type="ECO:0000313" key="2">
    <source>
        <dbReference type="EMBL" id="KAI7744075.1"/>
    </source>
</evidence>
<evidence type="ECO:0000256" key="1">
    <source>
        <dbReference type="SAM" id="MobiDB-lite"/>
    </source>
</evidence>
<proteinExistence type="predicted"/>
<feature type="region of interest" description="Disordered" evidence="1">
    <location>
        <begin position="26"/>
        <end position="78"/>
    </location>
</feature>
<keyword evidence="3" id="KW-1185">Reference proteome</keyword>
<protein>
    <submittedName>
        <fullName evidence="2">Uncharacterized protein</fullName>
    </submittedName>
</protein>
<organism evidence="2 3">
    <name type="scientific">Ambrosia artemisiifolia</name>
    <name type="common">Common ragweed</name>
    <dbReference type="NCBI Taxonomy" id="4212"/>
    <lineage>
        <taxon>Eukaryota</taxon>
        <taxon>Viridiplantae</taxon>
        <taxon>Streptophyta</taxon>
        <taxon>Embryophyta</taxon>
        <taxon>Tracheophyta</taxon>
        <taxon>Spermatophyta</taxon>
        <taxon>Magnoliopsida</taxon>
        <taxon>eudicotyledons</taxon>
        <taxon>Gunneridae</taxon>
        <taxon>Pentapetalae</taxon>
        <taxon>asterids</taxon>
        <taxon>campanulids</taxon>
        <taxon>Asterales</taxon>
        <taxon>Asteraceae</taxon>
        <taxon>Asteroideae</taxon>
        <taxon>Heliantheae alliance</taxon>
        <taxon>Heliantheae</taxon>
        <taxon>Ambrosia</taxon>
    </lineage>
</organism>
<name>A0AAD5CMZ5_AMBAR</name>
<dbReference type="EMBL" id="JAMZMK010007588">
    <property type="protein sequence ID" value="KAI7744075.1"/>
    <property type="molecule type" value="Genomic_DNA"/>
</dbReference>
<comment type="caution">
    <text evidence="2">The sequence shown here is derived from an EMBL/GenBank/DDBJ whole genome shotgun (WGS) entry which is preliminary data.</text>
</comment>
<gene>
    <name evidence="2" type="ORF">M8C21_021022</name>
</gene>
<dbReference type="Proteomes" id="UP001206925">
    <property type="component" value="Unassembled WGS sequence"/>
</dbReference>
<evidence type="ECO:0000313" key="3">
    <source>
        <dbReference type="Proteomes" id="UP001206925"/>
    </source>
</evidence>